<sequence>MKGNSRHSKDIVGLFDDEECDYIFGSDNDNDNEYYTGNFDSEEPHKLSDSKDDLIKEVLGDIKSENNLSINRCKRPKIERLFFCPESDQDILFSLFSSTFLNFKYYPQIYDEYHELNSLQHLLKIFEQWSFSVYPFNLCLDDFAKLVEKASLSGDMQDYRLELIYKYKQSKNLPYNNQEQSEVETKLDGLNIETSSKQFKNQELDFDNEHEYSSLLIQDKNNSIDGTNFNYLKNNEKHNVSSLSLSQLELKRNATLLRRQQLLAQRKIDEDVKQAS</sequence>
<dbReference type="OrthoDB" id="341151at2759"/>
<evidence type="ECO:0000313" key="1">
    <source>
        <dbReference type="EMBL" id="EEA07211.1"/>
    </source>
</evidence>
<dbReference type="VEuPathDB" id="CryptoDB:CMU_000810"/>
<accession>B6AG70</accession>
<protein>
    <submittedName>
        <fullName evidence="1">Uncharacterized protein</fullName>
    </submittedName>
</protein>
<name>B6AG70_CRYMR</name>
<dbReference type="EMBL" id="DS989732">
    <property type="protein sequence ID" value="EEA07211.1"/>
    <property type="molecule type" value="Genomic_DNA"/>
</dbReference>
<gene>
    <name evidence="1" type="ORF">CMU_000810</name>
</gene>
<reference evidence="1" key="1">
    <citation type="submission" date="2008-06" db="EMBL/GenBank/DDBJ databases">
        <authorList>
            <person name="Lorenzi H."/>
            <person name="Inman J."/>
            <person name="Miller J."/>
            <person name="Schobel S."/>
            <person name="Amedeo P."/>
            <person name="Caler E.V."/>
            <person name="da Silva J."/>
        </authorList>
    </citation>
    <scope>NUCLEOTIDE SEQUENCE [LARGE SCALE GENOMIC DNA]</scope>
    <source>
        <strain evidence="1">RN66</strain>
    </source>
</reference>
<keyword evidence="2" id="KW-1185">Reference proteome</keyword>
<dbReference type="Proteomes" id="UP000001460">
    <property type="component" value="Unassembled WGS sequence"/>
</dbReference>
<proteinExistence type="predicted"/>
<dbReference type="AlphaFoldDB" id="B6AG70"/>
<organism evidence="1 2">
    <name type="scientific">Cryptosporidium muris (strain RN66)</name>
    <dbReference type="NCBI Taxonomy" id="441375"/>
    <lineage>
        <taxon>Eukaryota</taxon>
        <taxon>Sar</taxon>
        <taxon>Alveolata</taxon>
        <taxon>Apicomplexa</taxon>
        <taxon>Conoidasida</taxon>
        <taxon>Coccidia</taxon>
        <taxon>Eucoccidiorida</taxon>
        <taxon>Eimeriorina</taxon>
        <taxon>Cryptosporidiidae</taxon>
        <taxon>Cryptosporidium</taxon>
    </lineage>
</organism>
<dbReference type="RefSeq" id="XP_002141560.1">
    <property type="nucleotide sequence ID" value="XM_002141524.1"/>
</dbReference>
<dbReference type="GeneID" id="6996799"/>
<evidence type="ECO:0000313" key="2">
    <source>
        <dbReference type="Proteomes" id="UP000001460"/>
    </source>
</evidence>